<dbReference type="PANTHER" id="PTHR11808:SF85">
    <property type="entry name" value="CYSTATHIONINE GAMMA-LYASE-RELATED"/>
    <property type="match status" value="1"/>
</dbReference>
<evidence type="ECO:0000256" key="8">
    <source>
        <dbReference type="PIRSR" id="PIRSR001434-2"/>
    </source>
</evidence>
<gene>
    <name evidence="11" type="ORF">A7979_05545</name>
</gene>
<dbReference type="EMBL" id="LXWF01000041">
    <property type="protein sequence ID" value="ORC16070.1"/>
    <property type="molecule type" value="Genomic_DNA"/>
</dbReference>
<dbReference type="GO" id="GO:0019346">
    <property type="term" value="P:transsulfuration"/>
    <property type="evidence" value="ECO:0007669"/>
    <property type="project" value="InterPro"/>
</dbReference>
<comment type="catalytic activity">
    <reaction evidence="6">
        <text>L-homocysteine + H2O = 2-oxobutanoate + hydrogen sulfide + NH4(+) + H(+)</text>
        <dbReference type="Rhea" id="RHEA:14501"/>
        <dbReference type="ChEBI" id="CHEBI:15377"/>
        <dbReference type="ChEBI" id="CHEBI:15378"/>
        <dbReference type="ChEBI" id="CHEBI:16763"/>
        <dbReference type="ChEBI" id="CHEBI:28938"/>
        <dbReference type="ChEBI" id="CHEBI:29919"/>
        <dbReference type="ChEBI" id="CHEBI:58199"/>
        <dbReference type="EC" id="4.4.1.2"/>
    </reaction>
    <physiologicalReaction direction="left-to-right" evidence="6">
        <dbReference type="Rhea" id="RHEA:14502"/>
    </physiologicalReaction>
</comment>
<dbReference type="GO" id="GO:0004123">
    <property type="term" value="F:cystathionine gamma-lyase activity"/>
    <property type="evidence" value="ECO:0007669"/>
    <property type="project" value="TreeGrafter"/>
</dbReference>
<name>A0A1Y1RN91_9MICC</name>
<dbReference type="FunFam" id="3.40.640.10:FF:000046">
    <property type="entry name" value="Cystathionine gamma-lyase"/>
    <property type="match status" value="1"/>
</dbReference>
<protein>
    <recommendedName>
        <fullName evidence="4">homocysteine desulfhydrase</fullName>
        <ecNumber evidence="4">4.4.1.2</ecNumber>
    </recommendedName>
    <alternativeName>
        <fullName evidence="5">Homocysteine desulfhydrase</fullName>
    </alternativeName>
</protein>
<dbReference type="Proteomes" id="UP000192359">
    <property type="component" value="Unassembled WGS sequence"/>
</dbReference>
<dbReference type="Gene3D" id="3.90.1150.10">
    <property type="entry name" value="Aspartate Aminotransferase, domain 1"/>
    <property type="match status" value="1"/>
</dbReference>
<dbReference type="AlphaFoldDB" id="A0A1Y1RN91"/>
<dbReference type="InterPro" id="IPR015421">
    <property type="entry name" value="PyrdxlP-dep_Trfase_major"/>
</dbReference>
<feature type="region of interest" description="Disordered" evidence="10">
    <location>
        <begin position="29"/>
        <end position="51"/>
    </location>
</feature>
<dbReference type="OrthoDB" id="9780685at2"/>
<dbReference type="Pfam" id="PF01053">
    <property type="entry name" value="Cys_Met_Meta_PP"/>
    <property type="match status" value="1"/>
</dbReference>
<evidence type="ECO:0000256" key="3">
    <source>
        <dbReference type="ARBA" id="ARBA00022898"/>
    </source>
</evidence>
<keyword evidence="3 8" id="KW-0663">Pyridoxal phosphate</keyword>
<dbReference type="CDD" id="cd00614">
    <property type="entry name" value="CGS_like"/>
    <property type="match status" value="1"/>
</dbReference>
<dbReference type="SUPFAM" id="SSF53383">
    <property type="entry name" value="PLP-dependent transferases"/>
    <property type="match status" value="1"/>
</dbReference>
<dbReference type="PANTHER" id="PTHR11808">
    <property type="entry name" value="TRANS-SULFURATION ENZYME FAMILY MEMBER"/>
    <property type="match status" value="1"/>
</dbReference>
<evidence type="ECO:0000256" key="7">
    <source>
        <dbReference type="ARBA" id="ARBA00052699"/>
    </source>
</evidence>
<evidence type="ECO:0000256" key="2">
    <source>
        <dbReference type="ARBA" id="ARBA00009077"/>
    </source>
</evidence>
<dbReference type="Gene3D" id="3.40.640.10">
    <property type="entry name" value="Type I PLP-dependent aspartate aminotransferase-like (Major domain)"/>
    <property type="match status" value="1"/>
</dbReference>
<organism evidence="11 12">
    <name type="scientific">Rothia nasimurium</name>
    <dbReference type="NCBI Taxonomy" id="85336"/>
    <lineage>
        <taxon>Bacteria</taxon>
        <taxon>Bacillati</taxon>
        <taxon>Actinomycetota</taxon>
        <taxon>Actinomycetes</taxon>
        <taxon>Micrococcales</taxon>
        <taxon>Micrococcaceae</taxon>
        <taxon>Rothia</taxon>
    </lineage>
</organism>
<comment type="cofactor">
    <cofactor evidence="1 9">
        <name>pyridoxal 5'-phosphate</name>
        <dbReference type="ChEBI" id="CHEBI:597326"/>
    </cofactor>
</comment>
<dbReference type="InterPro" id="IPR015424">
    <property type="entry name" value="PyrdxlP-dep_Trfase"/>
</dbReference>
<dbReference type="GO" id="GO:0030170">
    <property type="term" value="F:pyridoxal phosphate binding"/>
    <property type="evidence" value="ECO:0007669"/>
    <property type="project" value="InterPro"/>
</dbReference>
<dbReference type="GO" id="GO:0019343">
    <property type="term" value="P:cysteine biosynthetic process via cystathionine"/>
    <property type="evidence" value="ECO:0007669"/>
    <property type="project" value="TreeGrafter"/>
</dbReference>
<sequence length="380" mass="40448">MVGFTTRAIHAVHSNEEQAVVPPIYTASTFGQPTDGTEGPFEYQRGGNPTRSKAETTLAAIEGAEHAFLYGSGMAATAAAMGILEHGQTLLMGMPVYGGNYRFATIELPKRGVAHELVYDLTTLSDAHFEGKNVGMVFIETPSNPTLRVTDIKKVAELAHRHGALLVVDNTVMTPYLQKPLELGADIVVQSATKYLAGHGDLLAGVATTNSADLADKLFKAQLISGGVLSPIDSYRLLQNVKTLALRMERQQANAQAIIEAVAAHPAVETVYFPGSYSAQEAKIQAEQATGKGALFSFTVKEGYDIKAFLDSLKIFTFAVSLGGIESLVCLPTTMTQGAYSPEDRDDAGLTTRLVRVAVGIEEAEDLRADIIGALDAASN</sequence>
<dbReference type="GO" id="GO:0047982">
    <property type="term" value="F:homocysteine desulfhydrase activity"/>
    <property type="evidence" value="ECO:0007669"/>
    <property type="project" value="UniProtKB-EC"/>
</dbReference>
<evidence type="ECO:0000313" key="11">
    <source>
        <dbReference type="EMBL" id="ORC16070.1"/>
    </source>
</evidence>
<dbReference type="InterPro" id="IPR054542">
    <property type="entry name" value="Cys_met_metab_PP"/>
</dbReference>
<dbReference type="EC" id="4.4.1.2" evidence="4"/>
<dbReference type="RefSeq" id="WP_083092644.1">
    <property type="nucleotide sequence ID" value="NZ_LXWF01000041.1"/>
</dbReference>
<dbReference type="InterPro" id="IPR000277">
    <property type="entry name" value="Cys/Met-Metab_PyrdxlP-dep_enz"/>
</dbReference>
<dbReference type="InterPro" id="IPR015422">
    <property type="entry name" value="PyrdxlP-dep_Trfase_small"/>
</dbReference>
<evidence type="ECO:0000256" key="1">
    <source>
        <dbReference type="ARBA" id="ARBA00001933"/>
    </source>
</evidence>
<feature type="modified residue" description="N6-(pyridoxal phosphate)lysine" evidence="8">
    <location>
        <position position="194"/>
    </location>
</feature>
<keyword evidence="12" id="KW-1185">Reference proteome</keyword>
<evidence type="ECO:0000313" key="12">
    <source>
        <dbReference type="Proteomes" id="UP000192359"/>
    </source>
</evidence>
<comment type="catalytic activity">
    <reaction evidence="7">
        <text>L-methionine + H2O = methanethiol + 2-oxobutanoate + NH4(+)</text>
        <dbReference type="Rhea" id="RHEA:23800"/>
        <dbReference type="ChEBI" id="CHEBI:15377"/>
        <dbReference type="ChEBI" id="CHEBI:16007"/>
        <dbReference type="ChEBI" id="CHEBI:16763"/>
        <dbReference type="ChEBI" id="CHEBI:28938"/>
        <dbReference type="ChEBI" id="CHEBI:57844"/>
        <dbReference type="EC" id="4.4.1.11"/>
    </reaction>
    <physiologicalReaction direction="left-to-right" evidence="7">
        <dbReference type="Rhea" id="RHEA:23801"/>
    </physiologicalReaction>
</comment>
<dbReference type="GO" id="GO:0018826">
    <property type="term" value="F:methionine gamma-lyase activity"/>
    <property type="evidence" value="ECO:0007669"/>
    <property type="project" value="UniProtKB-EC"/>
</dbReference>
<proteinExistence type="inferred from homology"/>
<comment type="similarity">
    <text evidence="2 9">Belongs to the trans-sulfuration enzymes family.</text>
</comment>
<evidence type="ECO:0000256" key="10">
    <source>
        <dbReference type="SAM" id="MobiDB-lite"/>
    </source>
</evidence>
<evidence type="ECO:0000256" key="9">
    <source>
        <dbReference type="RuleBase" id="RU362118"/>
    </source>
</evidence>
<evidence type="ECO:0000256" key="4">
    <source>
        <dbReference type="ARBA" id="ARBA00047175"/>
    </source>
</evidence>
<comment type="caution">
    <text evidence="11">The sequence shown here is derived from an EMBL/GenBank/DDBJ whole genome shotgun (WGS) entry which is preliminary data.</text>
</comment>
<dbReference type="PROSITE" id="PS00868">
    <property type="entry name" value="CYS_MET_METAB_PP"/>
    <property type="match status" value="1"/>
</dbReference>
<dbReference type="GO" id="GO:0005737">
    <property type="term" value="C:cytoplasm"/>
    <property type="evidence" value="ECO:0007669"/>
    <property type="project" value="TreeGrafter"/>
</dbReference>
<dbReference type="PIRSF" id="PIRSF001434">
    <property type="entry name" value="CGS"/>
    <property type="match status" value="1"/>
</dbReference>
<reference evidence="11 12" key="1">
    <citation type="submission" date="2016-05" db="EMBL/GenBank/DDBJ databases">
        <title>Draft genome sequence of a porcine commensal Rothia nasimurium.</title>
        <authorList>
            <person name="Gaiser R.A."/>
            <person name="Van Baarlen P."/>
            <person name="Wells J.M."/>
        </authorList>
    </citation>
    <scope>NUCLEOTIDE SEQUENCE [LARGE SCALE GENOMIC DNA]</scope>
    <source>
        <strain evidence="11 12">PT-32</strain>
    </source>
</reference>
<accession>A0A1Y1RN91</accession>
<evidence type="ECO:0000256" key="5">
    <source>
        <dbReference type="ARBA" id="ARBA00047199"/>
    </source>
</evidence>
<evidence type="ECO:0000256" key="6">
    <source>
        <dbReference type="ARBA" id="ARBA00048780"/>
    </source>
</evidence>